<feature type="domain" description="MacB-like periplasmic core" evidence="8">
    <location>
        <begin position="444"/>
        <end position="599"/>
    </location>
</feature>
<protein>
    <recommendedName>
        <fullName evidence="11">ABC transporter permease</fullName>
    </recommendedName>
</protein>
<dbReference type="InterPro" id="IPR050250">
    <property type="entry name" value="Macrolide_Exporter_MacB"/>
</dbReference>
<name>A0A2D0N0Q7_FLAN2</name>
<dbReference type="InterPro" id="IPR003838">
    <property type="entry name" value="ABC3_permease_C"/>
</dbReference>
<evidence type="ECO:0000259" key="8">
    <source>
        <dbReference type="Pfam" id="PF12704"/>
    </source>
</evidence>
<evidence type="ECO:0000259" key="7">
    <source>
        <dbReference type="Pfam" id="PF02687"/>
    </source>
</evidence>
<dbReference type="AlphaFoldDB" id="A0A2D0N0Q7"/>
<dbReference type="PANTHER" id="PTHR30572">
    <property type="entry name" value="MEMBRANE COMPONENT OF TRANSPORTER-RELATED"/>
    <property type="match status" value="1"/>
</dbReference>
<dbReference type="EMBL" id="PDUD01000047">
    <property type="protein sequence ID" value="PHN01958.1"/>
    <property type="molecule type" value="Genomic_DNA"/>
</dbReference>
<feature type="transmembrane region" description="Helical" evidence="6">
    <location>
        <begin position="723"/>
        <end position="742"/>
    </location>
</feature>
<keyword evidence="10" id="KW-1185">Reference proteome</keyword>
<dbReference type="Pfam" id="PF02687">
    <property type="entry name" value="FtsX"/>
    <property type="match status" value="2"/>
</dbReference>
<feature type="transmembrane region" description="Helical" evidence="6">
    <location>
        <begin position="24"/>
        <end position="47"/>
    </location>
</feature>
<evidence type="ECO:0000256" key="1">
    <source>
        <dbReference type="ARBA" id="ARBA00004651"/>
    </source>
</evidence>
<reference evidence="9 10" key="1">
    <citation type="submission" date="2017-10" db="EMBL/GenBank/DDBJ databases">
        <title>The draft genome sequence of Lewinella nigricans NBRC 102662.</title>
        <authorList>
            <person name="Wang K."/>
        </authorList>
    </citation>
    <scope>NUCLEOTIDE SEQUENCE [LARGE SCALE GENOMIC DNA]</scope>
    <source>
        <strain evidence="9 10">NBRC 102662</strain>
    </source>
</reference>
<dbReference type="InterPro" id="IPR025857">
    <property type="entry name" value="MacB_PCD"/>
</dbReference>
<evidence type="ECO:0000256" key="6">
    <source>
        <dbReference type="SAM" id="Phobius"/>
    </source>
</evidence>
<dbReference type="GO" id="GO:0005886">
    <property type="term" value="C:plasma membrane"/>
    <property type="evidence" value="ECO:0007669"/>
    <property type="project" value="UniProtKB-SubCell"/>
</dbReference>
<evidence type="ECO:0000313" key="9">
    <source>
        <dbReference type="EMBL" id="PHN01958.1"/>
    </source>
</evidence>
<keyword evidence="4 6" id="KW-1133">Transmembrane helix</keyword>
<evidence type="ECO:0008006" key="11">
    <source>
        <dbReference type="Google" id="ProtNLM"/>
    </source>
</evidence>
<proteinExistence type="predicted"/>
<evidence type="ECO:0000256" key="2">
    <source>
        <dbReference type="ARBA" id="ARBA00022475"/>
    </source>
</evidence>
<dbReference type="Pfam" id="PF12704">
    <property type="entry name" value="MacB_PCD"/>
    <property type="match status" value="2"/>
</dbReference>
<feature type="transmembrane region" description="Helical" evidence="6">
    <location>
        <begin position="432"/>
        <end position="455"/>
    </location>
</feature>
<feature type="transmembrane region" description="Helical" evidence="6">
    <location>
        <begin position="349"/>
        <end position="369"/>
    </location>
</feature>
<feature type="transmembrane region" description="Helical" evidence="6">
    <location>
        <begin position="757"/>
        <end position="777"/>
    </location>
</feature>
<evidence type="ECO:0000256" key="3">
    <source>
        <dbReference type="ARBA" id="ARBA00022692"/>
    </source>
</evidence>
<comment type="subcellular location">
    <subcellularLocation>
        <location evidence="1">Cell membrane</location>
        <topology evidence="1">Multi-pass membrane protein</topology>
    </subcellularLocation>
</comment>
<feature type="domain" description="ABC3 transporter permease C-terminal" evidence="7">
    <location>
        <begin position="674"/>
        <end position="779"/>
    </location>
</feature>
<accession>A0A2D0N0Q7</accession>
<evidence type="ECO:0000313" key="10">
    <source>
        <dbReference type="Proteomes" id="UP000223913"/>
    </source>
</evidence>
<evidence type="ECO:0000256" key="4">
    <source>
        <dbReference type="ARBA" id="ARBA00022989"/>
    </source>
</evidence>
<feature type="transmembrane region" description="Helical" evidence="6">
    <location>
        <begin position="671"/>
        <end position="690"/>
    </location>
</feature>
<gene>
    <name evidence="9" type="ORF">CRP01_34770</name>
</gene>
<feature type="domain" description="MacB-like periplasmic core" evidence="8">
    <location>
        <begin position="28"/>
        <end position="233"/>
    </location>
</feature>
<sequence>MIDLTMMNTNFLRQISRQIRRHPLFYGLNLLGLGLGIACAFVLLSYVRQEWSYDRSIPDGEQIYRIGTNFMDMGGFAISQEKLQPVLQEKCQAVAYATRFRGSSGFTFEADQQTFPVDAGLYVDTNFFRVFPYEFIEGQAGDALVTPDQIVLTEEVAQRIFGTGPYLGKTLSLKDEKSTFSVAGIVRPFPGKTHLPAGAWLSVAPQLSDDRSWTSARYYTYVKLNSQSDKGNLEDFFAQLQREEIHPQSAPNTSFETWIGGSQAVHFYVQPLQEIYLYSDLNMDLISGGNPTQVWILGIIGVFILLMAGVNYVNLSTATASARAKEIGIKKTMGANQSQLIVQFLGESLTLSLLAMVVAGSLSGLLLKLLETVSGEVLLSSILDGTPQWLLLLGFSVLTGLLAGAYPAFHLSRFQPVWALKSDSMGHRKGHLRNVLVVFQFSIAAALMIGSLVIFRQLSYMQNSDKGFQHDNVLVIRNFNDLGTKKETLREMVEQNSQVVTTSINSRMPAGYNLWRATYQSETMDQAISLNGFPIDEHYLSAMDIKLLEGRNFSGDLATDTSNVILNESAVKALELEEPIGAVLNDDRRVIGVVSDFNFESFRNQIAPIVFNYDVDGYQLAIKLTGNDLPGFVRHLEDSWSQLAGDEKIRYYFLDDNLAELSAKEAVLSRAIGIFTVLALFIACLGLFGLTTHATSRRAKEIGVRKVLGATVSQIVVLLSRDFLSLVALAFAIGIPVAWILVNKWLQGFVYRIDLNWWMFAAPAIAGVVIAFLTLSYQSVSAALNNPAEVLKDE</sequence>
<evidence type="ECO:0000256" key="5">
    <source>
        <dbReference type="ARBA" id="ARBA00023136"/>
    </source>
</evidence>
<feature type="domain" description="ABC3 transporter permease C-terminal" evidence="7">
    <location>
        <begin position="299"/>
        <end position="416"/>
    </location>
</feature>
<dbReference type="Proteomes" id="UP000223913">
    <property type="component" value="Unassembled WGS sequence"/>
</dbReference>
<keyword evidence="3 6" id="KW-0812">Transmembrane</keyword>
<feature type="transmembrane region" description="Helical" evidence="6">
    <location>
        <begin position="294"/>
        <end position="315"/>
    </location>
</feature>
<feature type="transmembrane region" description="Helical" evidence="6">
    <location>
        <begin position="389"/>
        <end position="411"/>
    </location>
</feature>
<organism evidence="9 10">
    <name type="scientific">Flavilitoribacter nigricans (strain ATCC 23147 / DSM 23189 / NBRC 102662 / NCIMB 1420 / SS-2)</name>
    <name type="common">Lewinella nigricans</name>
    <dbReference type="NCBI Taxonomy" id="1122177"/>
    <lineage>
        <taxon>Bacteria</taxon>
        <taxon>Pseudomonadati</taxon>
        <taxon>Bacteroidota</taxon>
        <taxon>Saprospiria</taxon>
        <taxon>Saprospirales</taxon>
        <taxon>Lewinellaceae</taxon>
        <taxon>Flavilitoribacter</taxon>
    </lineage>
</organism>
<dbReference type="GO" id="GO:0022857">
    <property type="term" value="F:transmembrane transporter activity"/>
    <property type="evidence" value="ECO:0007669"/>
    <property type="project" value="TreeGrafter"/>
</dbReference>
<keyword evidence="5 6" id="KW-0472">Membrane</keyword>
<comment type="caution">
    <text evidence="9">The sequence shown here is derived from an EMBL/GenBank/DDBJ whole genome shotgun (WGS) entry which is preliminary data.</text>
</comment>
<dbReference type="PANTHER" id="PTHR30572:SF18">
    <property type="entry name" value="ABC-TYPE MACROLIDE FAMILY EXPORT SYSTEM PERMEASE COMPONENT 2"/>
    <property type="match status" value="1"/>
</dbReference>
<keyword evidence="2" id="KW-1003">Cell membrane</keyword>